<protein>
    <submittedName>
        <fullName evidence="2">Uncharacterized protein</fullName>
    </submittedName>
</protein>
<name>A0A5B7DK49_PORTR</name>
<feature type="compositionally biased region" description="Low complexity" evidence="1">
    <location>
        <begin position="20"/>
        <end position="30"/>
    </location>
</feature>
<reference evidence="2 3" key="1">
    <citation type="submission" date="2019-05" db="EMBL/GenBank/DDBJ databases">
        <title>Another draft genome of Portunus trituberculatus and its Hox gene families provides insights of decapod evolution.</title>
        <authorList>
            <person name="Jeong J.-H."/>
            <person name="Song I."/>
            <person name="Kim S."/>
            <person name="Choi T."/>
            <person name="Kim D."/>
            <person name="Ryu S."/>
            <person name="Kim W."/>
        </authorList>
    </citation>
    <scope>NUCLEOTIDE SEQUENCE [LARGE SCALE GENOMIC DNA]</scope>
    <source>
        <tissue evidence="2">Muscle</tissue>
    </source>
</reference>
<feature type="region of interest" description="Disordered" evidence="1">
    <location>
        <begin position="1"/>
        <end position="30"/>
    </location>
</feature>
<feature type="compositionally biased region" description="Basic and acidic residues" evidence="1">
    <location>
        <begin position="1"/>
        <end position="16"/>
    </location>
</feature>
<gene>
    <name evidence="2" type="ORF">E2C01_014320</name>
</gene>
<evidence type="ECO:0000313" key="2">
    <source>
        <dbReference type="EMBL" id="MPC21336.1"/>
    </source>
</evidence>
<dbReference type="EMBL" id="VSRR010000966">
    <property type="protein sequence ID" value="MPC21336.1"/>
    <property type="molecule type" value="Genomic_DNA"/>
</dbReference>
<comment type="caution">
    <text evidence="2">The sequence shown here is derived from an EMBL/GenBank/DDBJ whole genome shotgun (WGS) entry which is preliminary data.</text>
</comment>
<sequence length="80" mass="8345">MSRDTREWIKEDEVRSQRFPRPAAAPPRGAAPAVQGVAVAGRLEEPVSEGACGALGAARHASLWARVGSVAVRAVVGLTN</sequence>
<evidence type="ECO:0000313" key="3">
    <source>
        <dbReference type="Proteomes" id="UP000324222"/>
    </source>
</evidence>
<evidence type="ECO:0000256" key="1">
    <source>
        <dbReference type="SAM" id="MobiDB-lite"/>
    </source>
</evidence>
<organism evidence="2 3">
    <name type="scientific">Portunus trituberculatus</name>
    <name type="common">Swimming crab</name>
    <name type="synonym">Neptunus trituberculatus</name>
    <dbReference type="NCBI Taxonomy" id="210409"/>
    <lineage>
        <taxon>Eukaryota</taxon>
        <taxon>Metazoa</taxon>
        <taxon>Ecdysozoa</taxon>
        <taxon>Arthropoda</taxon>
        <taxon>Crustacea</taxon>
        <taxon>Multicrustacea</taxon>
        <taxon>Malacostraca</taxon>
        <taxon>Eumalacostraca</taxon>
        <taxon>Eucarida</taxon>
        <taxon>Decapoda</taxon>
        <taxon>Pleocyemata</taxon>
        <taxon>Brachyura</taxon>
        <taxon>Eubrachyura</taxon>
        <taxon>Portunoidea</taxon>
        <taxon>Portunidae</taxon>
        <taxon>Portuninae</taxon>
        <taxon>Portunus</taxon>
    </lineage>
</organism>
<keyword evidence="3" id="KW-1185">Reference proteome</keyword>
<dbReference type="AlphaFoldDB" id="A0A5B7DK49"/>
<proteinExistence type="predicted"/>
<accession>A0A5B7DK49</accession>
<dbReference type="Proteomes" id="UP000324222">
    <property type="component" value="Unassembled WGS sequence"/>
</dbReference>